<dbReference type="OrthoDB" id="2877338at2"/>
<reference evidence="2 3" key="1">
    <citation type="submission" date="2014-06" db="EMBL/GenBank/DDBJ databases">
        <title>Draft genome sequence of Bacillus gaemokensis JCM 15801 (MCCC 1A00707).</title>
        <authorList>
            <person name="Lai Q."/>
            <person name="Liu Y."/>
            <person name="Shao Z."/>
        </authorList>
    </citation>
    <scope>NUCLEOTIDE SEQUENCE [LARGE SCALE GENOMIC DNA]</scope>
    <source>
        <strain evidence="2 3">JCM 15801</strain>
    </source>
</reference>
<evidence type="ECO:0000313" key="3">
    <source>
        <dbReference type="Proteomes" id="UP000027778"/>
    </source>
</evidence>
<keyword evidence="3" id="KW-1185">Reference proteome</keyword>
<dbReference type="Proteomes" id="UP000027778">
    <property type="component" value="Unassembled WGS sequence"/>
</dbReference>
<dbReference type="RefSeq" id="WP_033674594.1">
    <property type="nucleotide sequence ID" value="NZ_JOTM01000008.1"/>
</dbReference>
<accession>A0A073KCN8</accession>
<dbReference type="STRING" id="574375.AZF08_19680"/>
<protein>
    <submittedName>
        <fullName evidence="2">Membrane protein</fullName>
    </submittedName>
</protein>
<evidence type="ECO:0000256" key="1">
    <source>
        <dbReference type="SAM" id="Phobius"/>
    </source>
</evidence>
<name>A0A073KCN8_9BACI</name>
<comment type="caution">
    <text evidence="2">The sequence shown here is derived from an EMBL/GenBank/DDBJ whole genome shotgun (WGS) entry which is preliminary data.</text>
</comment>
<proteinExistence type="predicted"/>
<evidence type="ECO:0000313" key="2">
    <source>
        <dbReference type="EMBL" id="KEK24227.1"/>
    </source>
</evidence>
<feature type="transmembrane region" description="Helical" evidence="1">
    <location>
        <begin position="12"/>
        <end position="34"/>
    </location>
</feature>
<dbReference type="EMBL" id="JOTM01000008">
    <property type="protein sequence ID" value="KEK24227.1"/>
    <property type="molecule type" value="Genomic_DNA"/>
</dbReference>
<keyword evidence="1" id="KW-0472">Membrane</keyword>
<sequence>MNKGNSEFAFKIFLITSGLFIIYLYVSFLFFLYIPYIDLLLLIGFIWSFVEAREGENGIYRQITLWGTVLILIVYMITMHDAWKYGVIMI</sequence>
<organism evidence="2 3">
    <name type="scientific">Bacillus gaemokensis</name>
    <dbReference type="NCBI Taxonomy" id="574375"/>
    <lineage>
        <taxon>Bacteria</taxon>
        <taxon>Bacillati</taxon>
        <taxon>Bacillota</taxon>
        <taxon>Bacilli</taxon>
        <taxon>Bacillales</taxon>
        <taxon>Bacillaceae</taxon>
        <taxon>Bacillus</taxon>
        <taxon>Bacillus cereus group</taxon>
    </lineage>
</organism>
<gene>
    <name evidence="2" type="ORF">BAGA_28030</name>
</gene>
<keyword evidence="1" id="KW-0812">Transmembrane</keyword>
<feature type="transmembrane region" description="Helical" evidence="1">
    <location>
        <begin position="63"/>
        <end position="83"/>
    </location>
</feature>
<keyword evidence="1" id="KW-1133">Transmembrane helix</keyword>
<dbReference type="AlphaFoldDB" id="A0A073KCN8"/>